<evidence type="ECO:0000313" key="2">
    <source>
        <dbReference type="EMBL" id="CAB4343654.1"/>
    </source>
</evidence>
<protein>
    <submittedName>
        <fullName evidence="3">Unannotated protein</fullName>
    </submittedName>
</protein>
<dbReference type="PANTHER" id="PTHR42993:SF1">
    <property type="entry name" value="MAOC-LIKE DEHYDRATASE DOMAIN-CONTAINING PROTEIN"/>
    <property type="match status" value="1"/>
</dbReference>
<evidence type="ECO:0000259" key="1">
    <source>
        <dbReference type="Pfam" id="PF01575"/>
    </source>
</evidence>
<dbReference type="InterPro" id="IPR029069">
    <property type="entry name" value="HotDog_dom_sf"/>
</dbReference>
<dbReference type="PANTHER" id="PTHR42993">
    <property type="entry name" value="MAOC-LIKE DEHYDRATASE DOMAIN-CONTAINING PROTEIN"/>
    <property type="match status" value="1"/>
</dbReference>
<gene>
    <name evidence="3" type="ORF">UFOPK2648_01097</name>
    <name evidence="2" type="ORF">UFOPK3925_01268</name>
</gene>
<dbReference type="Gene3D" id="3.10.129.10">
    <property type="entry name" value="Hotdog Thioesterase"/>
    <property type="match status" value="1"/>
</dbReference>
<organism evidence="3">
    <name type="scientific">freshwater metagenome</name>
    <dbReference type="NCBI Taxonomy" id="449393"/>
    <lineage>
        <taxon>unclassified sequences</taxon>
        <taxon>metagenomes</taxon>
        <taxon>ecological metagenomes</taxon>
    </lineage>
</organism>
<sequence length="150" mass="16590">MRVFQNVEELLDVSGTILGVSPWHEITQEHINQFAAATGDHQWIHTDPQKAVTGPFGQPIAHGFLTLSMISMLAWEVYSVQNVSVTINYGLNRVRFPAPTPVGSLVRAEVELVDVSQTDKGVQMIQNVTIERKDETKPVCVAQTVTLLIP</sequence>
<reference evidence="3" key="1">
    <citation type="submission" date="2020-05" db="EMBL/GenBank/DDBJ databases">
        <authorList>
            <person name="Chiriac C."/>
            <person name="Salcher M."/>
            <person name="Ghai R."/>
            <person name="Kavagutti S V."/>
        </authorList>
    </citation>
    <scope>NUCLEOTIDE SEQUENCE</scope>
</reference>
<proteinExistence type="predicted"/>
<dbReference type="InterPro" id="IPR039375">
    <property type="entry name" value="NodN-like"/>
</dbReference>
<dbReference type="EMBL" id="CAESAD010000011">
    <property type="protein sequence ID" value="CAB4343654.1"/>
    <property type="molecule type" value="Genomic_DNA"/>
</dbReference>
<evidence type="ECO:0000313" key="3">
    <source>
        <dbReference type="EMBL" id="CAB4714795.1"/>
    </source>
</evidence>
<dbReference type="InterPro" id="IPR002539">
    <property type="entry name" value="MaoC-like_dom"/>
</dbReference>
<dbReference type="SUPFAM" id="SSF54637">
    <property type="entry name" value="Thioesterase/thiol ester dehydrase-isomerase"/>
    <property type="match status" value="1"/>
</dbReference>
<dbReference type="EMBL" id="CAEZYC010000071">
    <property type="protein sequence ID" value="CAB4714795.1"/>
    <property type="molecule type" value="Genomic_DNA"/>
</dbReference>
<feature type="domain" description="MaoC-like" evidence="1">
    <location>
        <begin position="20"/>
        <end position="129"/>
    </location>
</feature>
<dbReference type="CDD" id="cd03450">
    <property type="entry name" value="NodN"/>
    <property type="match status" value="1"/>
</dbReference>
<name>A0A6J6R0Q8_9ZZZZ</name>
<dbReference type="AlphaFoldDB" id="A0A6J6R0Q8"/>
<accession>A0A6J6R0Q8</accession>
<dbReference type="Pfam" id="PF01575">
    <property type="entry name" value="MaoC_dehydratas"/>
    <property type="match status" value="1"/>
</dbReference>